<gene>
    <name evidence="2" type="primary">LOC108628305</name>
</gene>
<accession>A0AAJ7J6V3</accession>
<name>A0AAJ7J6V3_9HYME</name>
<dbReference type="SUPFAM" id="SSF47565">
    <property type="entry name" value="Insect pheromone/odorant-binding proteins"/>
    <property type="match status" value="1"/>
</dbReference>
<sequence length="103" mass="11154">MIASLTERFLIPQTEVEACVRKTKVILDDFISLYVMFETKGENNDSVRRATCTLACCAQAQGAMSGTNIDTATLHNMVTNRFASDVAKPLLHAAVDACAELGN</sequence>
<evidence type="ECO:0000313" key="2">
    <source>
        <dbReference type="RefSeq" id="XP_017885622.2"/>
    </source>
</evidence>
<dbReference type="GeneID" id="108628305"/>
<dbReference type="InterPro" id="IPR036728">
    <property type="entry name" value="PBP_GOBP_sf"/>
</dbReference>
<reference evidence="2" key="1">
    <citation type="submission" date="2025-08" db="UniProtKB">
        <authorList>
            <consortium name="RefSeq"/>
        </authorList>
    </citation>
    <scope>IDENTIFICATION</scope>
    <source>
        <tissue evidence="2">Whole body</tissue>
    </source>
</reference>
<dbReference type="RefSeq" id="XP_017885622.2">
    <property type="nucleotide sequence ID" value="XM_018030133.2"/>
</dbReference>
<evidence type="ECO:0000313" key="1">
    <source>
        <dbReference type="Proteomes" id="UP000694925"/>
    </source>
</evidence>
<dbReference type="Proteomes" id="UP000694925">
    <property type="component" value="Unplaced"/>
</dbReference>
<dbReference type="Gene3D" id="1.10.238.20">
    <property type="entry name" value="Pheromone/general odorant binding protein domain"/>
    <property type="match status" value="1"/>
</dbReference>
<dbReference type="KEGG" id="ccal:108628305"/>
<dbReference type="GO" id="GO:0005549">
    <property type="term" value="F:odorant binding"/>
    <property type="evidence" value="ECO:0007669"/>
    <property type="project" value="InterPro"/>
</dbReference>
<proteinExistence type="predicted"/>
<protein>
    <submittedName>
        <fullName evidence="2">Uncharacterized protein LOC108628305</fullName>
    </submittedName>
</protein>
<keyword evidence="1" id="KW-1185">Reference proteome</keyword>
<organism evidence="1 2">
    <name type="scientific">Ceratina calcarata</name>
    <dbReference type="NCBI Taxonomy" id="156304"/>
    <lineage>
        <taxon>Eukaryota</taxon>
        <taxon>Metazoa</taxon>
        <taxon>Ecdysozoa</taxon>
        <taxon>Arthropoda</taxon>
        <taxon>Hexapoda</taxon>
        <taxon>Insecta</taxon>
        <taxon>Pterygota</taxon>
        <taxon>Neoptera</taxon>
        <taxon>Endopterygota</taxon>
        <taxon>Hymenoptera</taxon>
        <taxon>Apocrita</taxon>
        <taxon>Aculeata</taxon>
        <taxon>Apoidea</taxon>
        <taxon>Anthophila</taxon>
        <taxon>Apidae</taxon>
        <taxon>Ceratina</taxon>
        <taxon>Zadontomerus</taxon>
    </lineage>
</organism>
<dbReference type="AlphaFoldDB" id="A0AAJ7J6V3"/>